<accession>A0ABQ2YSL0</accession>
<dbReference type="Gene3D" id="3.40.50.2300">
    <property type="match status" value="1"/>
</dbReference>
<dbReference type="CDD" id="cd16345">
    <property type="entry name" value="LMWP_ArsC"/>
    <property type="match status" value="1"/>
</dbReference>
<comment type="caution">
    <text evidence="3">The sequence shown here is derived from an EMBL/GenBank/DDBJ whole genome shotgun (WGS) entry which is preliminary data.</text>
</comment>
<dbReference type="PANTHER" id="PTHR43428">
    <property type="entry name" value="ARSENATE REDUCTASE"/>
    <property type="match status" value="1"/>
</dbReference>
<dbReference type="SMART" id="SM00226">
    <property type="entry name" value="LMWPc"/>
    <property type="match status" value="1"/>
</dbReference>
<evidence type="ECO:0000256" key="1">
    <source>
        <dbReference type="ARBA" id="ARBA00022849"/>
    </source>
</evidence>
<gene>
    <name evidence="3" type="ORF">GCM10007160_21860</name>
</gene>
<dbReference type="InterPro" id="IPR036196">
    <property type="entry name" value="Ptyr_pPase_sf"/>
</dbReference>
<organism evidence="3 4">
    <name type="scientific">Litchfieldella qijiaojingensis</name>
    <dbReference type="NCBI Taxonomy" id="980347"/>
    <lineage>
        <taxon>Bacteria</taxon>
        <taxon>Pseudomonadati</taxon>
        <taxon>Pseudomonadota</taxon>
        <taxon>Gammaproteobacteria</taxon>
        <taxon>Oceanospirillales</taxon>
        <taxon>Halomonadaceae</taxon>
        <taxon>Litchfieldella</taxon>
    </lineage>
</organism>
<dbReference type="RefSeq" id="WP_189469081.1">
    <property type="nucleotide sequence ID" value="NZ_BMXS01000010.1"/>
</dbReference>
<proteinExistence type="predicted"/>
<sequence>MLLTQAPTDASGQIIKPLEVLVLCTGNSARSIMAEALFNHCAGPWIHAHSAGSRPTGRVNPYALEQIARLEDAALVHSKSWDAFAGPRAPSLDIVIIVCNNAATESCPHFSGNPARVHWGLPDPAAATGSEEQIRAAFAACFEELHRRITALVQLPLGEMDRKQVVRAMEAMAESYASCP</sequence>
<dbReference type="SUPFAM" id="SSF52788">
    <property type="entry name" value="Phosphotyrosine protein phosphatases I"/>
    <property type="match status" value="1"/>
</dbReference>
<name>A0ABQ2YSL0_9GAMM</name>
<evidence type="ECO:0000313" key="4">
    <source>
        <dbReference type="Proteomes" id="UP000653056"/>
    </source>
</evidence>
<feature type="domain" description="Phosphotyrosine protein phosphatase I" evidence="2">
    <location>
        <begin position="18"/>
        <end position="155"/>
    </location>
</feature>
<keyword evidence="1" id="KW-0059">Arsenical resistance</keyword>
<dbReference type="Pfam" id="PF01451">
    <property type="entry name" value="LMWPc"/>
    <property type="match status" value="1"/>
</dbReference>
<keyword evidence="4" id="KW-1185">Reference proteome</keyword>
<reference evidence="4" key="1">
    <citation type="journal article" date="2019" name="Int. J. Syst. Evol. Microbiol.">
        <title>The Global Catalogue of Microorganisms (GCM) 10K type strain sequencing project: providing services to taxonomists for standard genome sequencing and annotation.</title>
        <authorList>
            <consortium name="The Broad Institute Genomics Platform"/>
            <consortium name="The Broad Institute Genome Sequencing Center for Infectious Disease"/>
            <person name="Wu L."/>
            <person name="Ma J."/>
        </authorList>
    </citation>
    <scope>NUCLEOTIDE SEQUENCE [LARGE SCALE GENOMIC DNA]</scope>
    <source>
        <strain evidence="4">KCTC 22228</strain>
    </source>
</reference>
<dbReference type="InterPro" id="IPR023485">
    <property type="entry name" value="Ptyr_pPase"/>
</dbReference>
<evidence type="ECO:0000313" key="3">
    <source>
        <dbReference type="EMBL" id="GGX94014.1"/>
    </source>
</evidence>
<evidence type="ECO:0000259" key="2">
    <source>
        <dbReference type="SMART" id="SM00226"/>
    </source>
</evidence>
<protein>
    <submittedName>
        <fullName evidence="3">Protein-tyrosine-phosphatase</fullName>
    </submittedName>
</protein>
<dbReference type="PANTHER" id="PTHR43428:SF1">
    <property type="entry name" value="ARSENATE REDUCTASE"/>
    <property type="match status" value="1"/>
</dbReference>
<dbReference type="Proteomes" id="UP000653056">
    <property type="component" value="Unassembled WGS sequence"/>
</dbReference>
<dbReference type="EMBL" id="BMXS01000010">
    <property type="protein sequence ID" value="GGX94014.1"/>
    <property type="molecule type" value="Genomic_DNA"/>
</dbReference>